<reference evidence="10 11" key="1">
    <citation type="submission" date="2016-05" db="EMBL/GenBank/DDBJ databases">
        <title>Genomic Taxonomy of the Vibrionaceae.</title>
        <authorList>
            <person name="Gomez-Gil B."/>
            <person name="Enciso-Ibarra J."/>
        </authorList>
    </citation>
    <scope>NUCLEOTIDE SEQUENCE [LARGE SCALE GENOMIC DNA]</scope>
    <source>
        <strain evidence="10 11">CAIM 1920</strain>
    </source>
</reference>
<gene>
    <name evidence="10" type="ORF">A8L45_07720</name>
</gene>
<dbReference type="RefSeq" id="WP_068900907.1">
    <property type="nucleotide sequence ID" value="NZ_JBHUIF010000019.1"/>
</dbReference>
<keyword evidence="11" id="KW-1185">Reference proteome</keyword>
<dbReference type="EC" id="2.7.7.9" evidence="2 8"/>
<accession>A0A1C3ELQ5</accession>
<dbReference type="NCBIfam" id="TIGR01099">
    <property type="entry name" value="galU"/>
    <property type="match status" value="1"/>
</dbReference>
<comment type="similarity">
    <text evidence="1 8">Belongs to the UDPGP type 2 family.</text>
</comment>
<dbReference type="AlphaFoldDB" id="A0A1C3ELQ5"/>
<dbReference type="InterPro" id="IPR005771">
    <property type="entry name" value="GalU_uridylyltTrfase_bac/arc"/>
</dbReference>
<evidence type="ECO:0000313" key="11">
    <source>
        <dbReference type="Proteomes" id="UP000094936"/>
    </source>
</evidence>
<evidence type="ECO:0000256" key="7">
    <source>
        <dbReference type="ARBA" id="ARBA00048128"/>
    </source>
</evidence>
<evidence type="ECO:0000256" key="1">
    <source>
        <dbReference type="ARBA" id="ARBA00006890"/>
    </source>
</evidence>
<evidence type="ECO:0000256" key="2">
    <source>
        <dbReference type="ARBA" id="ARBA00012415"/>
    </source>
</evidence>
<dbReference type="PANTHER" id="PTHR43197">
    <property type="entry name" value="UTP--GLUCOSE-1-PHOSPHATE URIDYLYLTRANSFERASE"/>
    <property type="match status" value="1"/>
</dbReference>
<evidence type="ECO:0000256" key="5">
    <source>
        <dbReference type="ARBA" id="ARBA00022695"/>
    </source>
</evidence>
<comment type="caution">
    <text evidence="10">The sequence shown here is derived from an EMBL/GenBank/DDBJ whole genome shotgun (WGS) entry which is preliminary data.</text>
</comment>
<dbReference type="Proteomes" id="UP000094936">
    <property type="component" value="Unassembled WGS sequence"/>
</dbReference>
<sequence length="278" mass="30387">MINKCLFPAAGYGTRFLPATKAMPKEMMPVVNKPLIQYGVEEALAAGISSMCIVTGRGKHALMDHFDKSFELEHQIAGTKKEALLDDLRHTIGAASYTFTRQSDMLGLGHAVLTGREMIGDEPFALILADDLCVGKDQGVLSQLIAAYEEFHCSVIAVEEVPAEDTHKYGIIEGREIRKGLIKIDNLIEKPQPNEAPSRLAVVGRYILTPDIFEILASTPAGKNGEIQLTDALLSQTQTTSVLACKFEGLRFDCGTVEGFISATNYCYKNNFAIDKDI</sequence>
<dbReference type="CDD" id="cd02541">
    <property type="entry name" value="UGPase_prokaryotic"/>
    <property type="match status" value="1"/>
</dbReference>
<evidence type="ECO:0000256" key="6">
    <source>
        <dbReference type="ARBA" id="ARBA00037294"/>
    </source>
</evidence>
<proteinExistence type="inferred from homology"/>
<evidence type="ECO:0000256" key="3">
    <source>
        <dbReference type="ARBA" id="ARBA00019048"/>
    </source>
</evidence>
<comment type="function">
    <text evidence="6">May play a role in stationary phase survival.</text>
</comment>
<dbReference type="Gene3D" id="3.90.550.10">
    <property type="entry name" value="Spore Coat Polysaccharide Biosynthesis Protein SpsA, Chain A"/>
    <property type="match status" value="1"/>
</dbReference>
<evidence type="ECO:0000256" key="8">
    <source>
        <dbReference type="RuleBase" id="RU361259"/>
    </source>
</evidence>
<dbReference type="OrthoDB" id="9803306at2"/>
<keyword evidence="4 8" id="KW-0808">Transferase</keyword>
<dbReference type="SUPFAM" id="SSF53448">
    <property type="entry name" value="Nucleotide-diphospho-sugar transferases"/>
    <property type="match status" value="1"/>
</dbReference>
<dbReference type="FunFam" id="3.90.550.10:FF:000045">
    <property type="entry name" value="UTP--glucose-1-phosphate uridylyltransferase"/>
    <property type="match status" value="1"/>
</dbReference>
<dbReference type="PANTHER" id="PTHR43197:SF1">
    <property type="entry name" value="UTP--GLUCOSE-1-PHOSPHATE URIDYLYLTRANSFERASE"/>
    <property type="match status" value="1"/>
</dbReference>
<evidence type="ECO:0000259" key="9">
    <source>
        <dbReference type="Pfam" id="PF00483"/>
    </source>
</evidence>
<organism evidence="10 11">
    <name type="scientific">Veronia pacifica</name>
    <dbReference type="NCBI Taxonomy" id="1080227"/>
    <lineage>
        <taxon>Bacteria</taxon>
        <taxon>Pseudomonadati</taxon>
        <taxon>Pseudomonadota</taxon>
        <taxon>Gammaproteobacteria</taxon>
        <taxon>Vibrionales</taxon>
        <taxon>Vibrionaceae</taxon>
        <taxon>Veronia</taxon>
    </lineage>
</organism>
<dbReference type="EMBL" id="LYBM01000010">
    <property type="protein sequence ID" value="ODA34159.1"/>
    <property type="molecule type" value="Genomic_DNA"/>
</dbReference>
<keyword evidence="5 8" id="KW-0548">Nucleotidyltransferase</keyword>
<protein>
    <recommendedName>
        <fullName evidence="3 8">UTP--glucose-1-phosphate uridylyltransferase</fullName>
        <ecNumber evidence="2 8">2.7.7.9</ecNumber>
    </recommendedName>
    <alternativeName>
        <fullName evidence="8">UDP-glucose pyrophosphorylase</fullName>
    </alternativeName>
</protein>
<dbReference type="InterPro" id="IPR029044">
    <property type="entry name" value="Nucleotide-diphossugar_trans"/>
</dbReference>
<dbReference type="InterPro" id="IPR005835">
    <property type="entry name" value="NTP_transferase_dom"/>
</dbReference>
<dbReference type="GO" id="GO:0006011">
    <property type="term" value="P:UDP-alpha-D-glucose metabolic process"/>
    <property type="evidence" value="ECO:0007669"/>
    <property type="project" value="InterPro"/>
</dbReference>
<evidence type="ECO:0000256" key="4">
    <source>
        <dbReference type="ARBA" id="ARBA00022679"/>
    </source>
</evidence>
<dbReference type="GO" id="GO:0003983">
    <property type="term" value="F:UTP:glucose-1-phosphate uridylyltransferase activity"/>
    <property type="evidence" value="ECO:0007669"/>
    <property type="project" value="UniProtKB-EC"/>
</dbReference>
<name>A0A1C3ELQ5_9GAMM</name>
<evidence type="ECO:0000313" key="10">
    <source>
        <dbReference type="EMBL" id="ODA34159.1"/>
    </source>
</evidence>
<comment type="catalytic activity">
    <reaction evidence="7 8">
        <text>alpha-D-glucose 1-phosphate + UTP + H(+) = UDP-alpha-D-glucose + diphosphate</text>
        <dbReference type="Rhea" id="RHEA:19889"/>
        <dbReference type="ChEBI" id="CHEBI:15378"/>
        <dbReference type="ChEBI" id="CHEBI:33019"/>
        <dbReference type="ChEBI" id="CHEBI:46398"/>
        <dbReference type="ChEBI" id="CHEBI:58601"/>
        <dbReference type="ChEBI" id="CHEBI:58885"/>
        <dbReference type="EC" id="2.7.7.9"/>
    </reaction>
</comment>
<feature type="domain" description="Nucleotidyl transferase" evidence="9">
    <location>
        <begin position="9"/>
        <end position="265"/>
    </location>
</feature>
<dbReference type="Pfam" id="PF00483">
    <property type="entry name" value="NTP_transferase"/>
    <property type="match status" value="1"/>
</dbReference>
<dbReference type="STRING" id="1080227.A8L45_07720"/>